<evidence type="ECO:0000313" key="3">
    <source>
        <dbReference type="Proteomes" id="UP000570517"/>
    </source>
</evidence>
<dbReference type="Gene3D" id="3.90.25.10">
    <property type="entry name" value="UDP-galactose 4-epimerase, domain 1"/>
    <property type="match status" value="1"/>
</dbReference>
<organism evidence="2 3">
    <name type="scientific">Mycolicibacterium hippocampi</name>
    <dbReference type="NCBI Taxonomy" id="659824"/>
    <lineage>
        <taxon>Bacteria</taxon>
        <taxon>Bacillati</taxon>
        <taxon>Actinomycetota</taxon>
        <taxon>Actinomycetes</taxon>
        <taxon>Mycobacteriales</taxon>
        <taxon>Mycobacteriaceae</taxon>
        <taxon>Mycolicibacterium</taxon>
    </lineage>
</organism>
<dbReference type="InterPro" id="IPR016040">
    <property type="entry name" value="NAD(P)-bd_dom"/>
</dbReference>
<reference evidence="2 3" key="1">
    <citation type="submission" date="2020-05" db="EMBL/GenBank/DDBJ databases">
        <title>Draft genome sequence of Mycobacterium hippocampi DL, isolated from European seabass, Dicentrarchus labrax, reared in fish farms.</title>
        <authorList>
            <person name="Stathopoulou P."/>
            <person name="Asimakis E."/>
            <person name="Tzokas K."/>
            <person name="Batargias C."/>
            <person name="Tsiamis G."/>
        </authorList>
    </citation>
    <scope>NUCLEOTIDE SEQUENCE [LARGE SCALE GENOMIC DNA]</scope>
    <source>
        <strain evidence="2 3">DL</strain>
    </source>
</reference>
<evidence type="ECO:0000313" key="2">
    <source>
        <dbReference type="EMBL" id="NVN50283.1"/>
    </source>
</evidence>
<sequence>MPDDGWILVTGATGNTGSQVVARLRSRGHPVRAASRRPDTGDGDAVRFDWADDTTFASALADVRAVYLVAPVGVADPAPLVRPFLEQAAAGGVRRVVQLSSSAVARGEPALGEIHDVVAGLFTDFTVLRPSWFMQNFVGNSPLAEGIRQSREVMTATGDGRLGFIDAADIAAVAVQALVSVESVGDDLVLTGPEALSYPQAAAIVSEVLGEPVGHVDITTDALANRLVAAGLSADFAAGLAALDERIRAGEQDFVTSTVFDVTGRAPTSLRDFLTHALTPVAAR</sequence>
<gene>
    <name evidence="2" type="ORF">HLY00_1450</name>
</gene>
<feature type="domain" description="NAD(P)-binding" evidence="1">
    <location>
        <begin position="11"/>
        <end position="178"/>
    </location>
</feature>
<dbReference type="InterPro" id="IPR036291">
    <property type="entry name" value="NAD(P)-bd_dom_sf"/>
</dbReference>
<comment type="caution">
    <text evidence="2">The sequence shown here is derived from an EMBL/GenBank/DDBJ whole genome shotgun (WGS) entry which is preliminary data.</text>
</comment>
<dbReference type="Gene3D" id="3.40.50.720">
    <property type="entry name" value="NAD(P)-binding Rossmann-like Domain"/>
    <property type="match status" value="1"/>
</dbReference>
<dbReference type="InterPro" id="IPR051604">
    <property type="entry name" value="Ergot_Alk_Oxidoreductase"/>
</dbReference>
<dbReference type="RefSeq" id="WP_178358650.1">
    <property type="nucleotide sequence ID" value="NZ_JABFYL010000023.1"/>
</dbReference>
<name>A0A850PP36_9MYCO</name>
<dbReference type="EMBL" id="JABFYL010000023">
    <property type="protein sequence ID" value="NVN50283.1"/>
    <property type="molecule type" value="Genomic_DNA"/>
</dbReference>
<accession>A0A850PP36</accession>
<keyword evidence="3" id="KW-1185">Reference proteome</keyword>
<dbReference type="AlphaFoldDB" id="A0A850PP36"/>
<evidence type="ECO:0000259" key="1">
    <source>
        <dbReference type="Pfam" id="PF13460"/>
    </source>
</evidence>
<dbReference type="PANTHER" id="PTHR43162:SF1">
    <property type="entry name" value="PRESTALK A DIFFERENTIATION PROTEIN A"/>
    <property type="match status" value="1"/>
</dbReference>
<dbReference type="PANTHER" id="PTHR43162">
    <property type="match status" value="1"/>
</dbReference>
<dbReference type="SUPFAM" id="SSF51735">
    <property type="entry name" value="NAD(P)-binding Rossmann-fold domains"/>
    <property type="match status" value="1"/>
</dbReference>
<protein>
    <submittedName>
        <fullName evidence="2">Putative oxidoreductase YesF</fullName>
    </submittedName>
</protein>
<dbReference type="Pfam" id="PF13460">
    <property type="entry name" value="NAD_binding_10"/>
    <property type="match status" value="1"/>
</dbReference>
<dbReference type="Proteomes" id="UP000570517">
    <property type="component" value="Unassembled WGS sequence"/>
</dbReference>
<proteinExistence type="predicted"/>